<evidence type="ECO:0000256" key="4">
    <source>
        <dbReference type="ARBA" id="ARBA00022737"/>
    </source>
</evidence>
<dbReference type="InterPro" id="IPR041102">
    <property type="entry name" value="UvrA_inter"/>
</dbReference>
<dbReference type="Gene3D" id="3.30.1490.20">
    <property type="entry name" value="ATP-grasp fold, A domain"/>
    <property type="match status" value="1"/>
</dbReference>
<sequence length="936" mass="103802">MTESNIIIRGAKTHNLNIPHLSFPRNQLVVITGPSGSGKSSLALKTIYAEGQRRYVGSLSTYARQFLSVMDKPDVESIEGLSPAISIEQKAGSHNPRSTVGTITEIYDYVRLLFARIGIPHCPTHKSPLKAMSVSQIVDTLLSQNTDEKIHVLAPVVEDQKGAHETLLTDYLNQGYIRIRLNGEVMPIDQANIDPSKKNSIDIVMDRLKVNPDNTQRLSESIEMASNVSKGRIIITTEDDETLYSTQHACHTCGWSISQLEPKMFSFNSPTGACSHCDGLGMRRYISEEAIIINPILSIGDGAIWHWDKQHKHYYAILLSVCEYYDIDIHAPWKSLDKEHQKIILYGTGTKRIPLNYPNIYGKMVSRIRRFDGVIPVLEKRYEETDSESVKESLAKLIAYDQCQSCHGSRLSDAARYVTVSDTPLPTVIQQSIEDLNQWIKSLNLTEMEQNIAEKIITEISNRSQFLLSVGLDYLSLNRAAETLSGGEAQRIRLASQIGSGLVGVMYVLDEPSIGLHMRDNQRLIDTLIHLRDLGNSVIVVEHDEEIMRQADLLIDIGPGAGIHGGQVTAQGHIDELINHPNSLTGDYLTGKATIPVPSKRITPKDQWVEIIGATCNNLKAVHAKIPLGLITCVSGVSGSGKSSLINDTLYPAAYNHFNRTHHHQGPCDTIKGFEHLDKVIDIDQSPIGRTPRSNPATYTGIFTLIRDLFSQTEEARSRGYQPGRFSFNVKGGRCEACSGDGLIKVEMHFLSDVYVQCDLCEGSRFNRETLSVYYKEKNIAQVLDLTVDEATTFFKPIPRIYKKLKTLQDVGLGYIKLGQSATTLSGGEAQRIKLARELSKRSTGQTLFILDEPTTGLHFHDIKKLVHVLEALRNQGNTVIVIEHNIDVIKVADWIIDIGPEGGHRGGTIVAEGTPETVAKSKKSHTAPYLKAALK</sequence>
<evidence type="ECO:0000256" key="12">
    <source>
        <dbReference type="ARBA" id="ARBA00023125"/>
    </source>
</evidence>
<keyword evidence="12" id="KW-0238">DNA-binding</keyword>
<keyword evidence="3" id="KW-0479">Metal-binding</keyword>
<keyword evidence="9" id="KW-0862">Zinc</keyword>
<organism evidence="18 19">
    <name type="scientific">Candidatus Synchoanobacter obligatus</name>
    <dbReference type="NCBI Taxonomy" id="2919597"/>
    <lineage>
        <taxon>Bacteria</taxon>
        <taxon>Pseudomonadati</taxon>
        <taxon>Pseudomonadota</taxon>
        <taxon>Gammaproteobacteria</taxon>
        <taxon>Candidatus Comchoanobacterales</taxon>
        <taxon>Candidatus Comchoanobacteraceae</taxon>
        <taxon>Candidatus Synchoanobacter</taxon>
    </lineage>
</organism>
<evidence type="ECO:0000313" key="18">
    <source>
        <dbReference type="EMBL" id="MCP8352398.1"/>
    </source>
</evidence>
<keyword evidence="6" id="KW-0227">DNA damage</keyword>
<evidence type="ECO:0000256" key="15">
    <source>
        <dbReference type="ARBA" id="ARBA00039316"/>
    </source>
</evidence>
<dbReference type="Proteomes" id="UP001320768">
    <property type="component" value="Unassembled WGS sequence"/>
</dbReference>
<feature type="domain" description="ABC transporter" evidence="17">
    <location>
        <begin position="602"/>
        <end position="932"/>
    </location>
</feature>
<dbReference type="PANTHER" id="PTHR43152">
    <property type="entry name" value="UVRABC SYSTEM PROTEIN A"/>
    <property type="match status" value="1"/>
</dbReference>
<name>A0ABT1L690_9GAMM</name>
<keyword evidence="18" id="KW-0378">Hydrolase</keyword>
<dbReference type="Pfam" id="PF00005">
    <property type="entry name" value="ABC_tran"/>
    <property type="match status" value="1"/>
</dbReference>
<evidence type="ECO:0000256" key="9">
    <source>
        <dbReference type="ARBA" id="ARBA00022833"/>
    </source>
</evidence>
<keyword evidence="8" id="KW-0863">Zinc-finger</keyword>
<evidence type="ECO:0000256" key="11">
    <source>
        <dbReference type="ARBA" id="ARBA00022881"/>
    </source>
</evidence>
<dbReference type="Gene3D" id="1.10.8.280">
    <property type="entry name" value="ABC transporter ATPase domain-like"/>
    <property type="match status" value="1"/>
</dbReference>
<evidence type="ECO:0000256" key="1">
    <source>
        <dbReference type="ARBA" id="ARBA00004496"/>
    </source>
</evidence>
<dbReference type="SUPFAM" id="SSF52540">
    <property type="entry name" value="P-loop containing nucleoside triphosphate hydrolases"/>
    <property type="match status" value="2"/>
</dbReference>
<keyword evidence="19" id="KW-1185">Reference proteome</keyword>
<evidence type="ECO:0000256" key="6">
    <source>
        <dbReference type="ARBA" id="ARBA00022763"/>
    </source>
</evidence>
<dbReference type="InterPro" id="IPR041552">
    <property type="entry name" value="UvrA_DNA-bd"/>
</dbReference>
<reference evidence="18 19" key="1">
    <citation type="journal article" date="2022" name="Nat. Microbiol.">
        <title>The microbiome of a bacterivorous marine choanoflagellate contains a resource-demanding obligate bacterial associate.</title>
        <authorList>
            <person name="Needham D.M."/>
            <person name="Poirier C."/>
            <person name="Bachy C."/>
            <person name="George E.E."/>
            <person name="Wilken S."/>
            <person name="Yung C.C.M."/>
            <person name="Limardo A.J."/>
            <person name="Morando M."/>
            <person name="Sudek L."/>
            <person name="Malmstrom R.R."/>
            <person name="Keeling P.J."/>
            <person name="Santoro A.E."/>
            <person name="Worden A.Z."/>
        </authorList>
    </citation>
    <scope>NUCLEOTIDE SEQUENCE [LARGE SCALE GENOMIC DNA]</scope>
    <source>
        <strain evidence="18 19">Comchoano-2</strain>
    </source>
</reference>
<dbReference type="NCBIfam" id="TIGR00630">
    <property type="entry name" value="uvra"/>
    <property type="match status" value="1"/>
</dbReference>
<dbReference type="InterPro" id="IPR013815">
    <property type="entry name" value="ATP_grasp_subdomain_1"/>
</dbReference>
<keyword evidence="4" id="KW-0677">Repeat</keyword>
<dbReference type="Pfam" id="PF17755">
    <property type="entry name" value="UvrA_DNA-bind"/>
    <property type="match status" value="1"/>
</dbReference>
<keyword evidence="13" id="KW-0234">DNA repair</keyword>
<evidence type="ECO:0000256" key="10">
    <source>
        <dbReference type="ARBA" id="ARBA00022840"/>
    </source>
</evidence>
<evidence type="ECO:0000256" key="16">
    <source>
        <dbReference type="ARBA" id="ARBA00042156"/>
    </source>
</evidence>
<keyword evidence="7" id="KW-0228">DNA excision</keyword>
<keyword evidence="10" id="KW-0067">ATP-binding</keyword>
<dbReference type="NCBIfam" id="NF001503">
    <property type="entry name" value="PRK00349.1"/>
    <property type="match status" value="1"/>
</dbReference>
<evidence type="ECO:0000256" key="2">
    <source>
        <dbReference type="ARBA" id="ARBA00022490"/>
    </source>
</evidence>
<evidence type="ECO:0000256" key="14">
    <source>
        <dbReference type="ARBA" id="ARBA00038000"/>
    </source>
</evidence>
<keyword evidence="11" id="KW-0267">Excision nuclease</keyword>
<evidence type="ECO:0000313" key="19">
    <source>
        <dbReference type="Proteomes" id="UP001320768"/>
    </source>
</evidence>
<dbReference type="Pfam" id="PF17760">
    <property type="entry name" value="UvrA_inter"/>
    <property type="match status" value="1"/>
</dbReference>
<protein>
    <recommendedName>
        <fullName evidence="15">UvrABC system protein A</fullName>
    </recommendedName>
    <alternativeName>
        <fullName evidence="16">Excinuclease ABC subunit A</fullName>
    </alternativeName>
</protein>
<evidence type="ECO:0000256" key="8">
    <source>
        <dbReference type="ARBA" id="ARBA00022771"/>
    </source>
</evidence>
<comment type="similarity">
    <text evidence="14">Belongs to the ABC transporter superfamily. UvrA family.</text>
</comment>
<dbReference type="CDD" id="cd03271">
    <property type="entry name" value="ABC_UvrA_II"/>
    <property type="match status" value="1"/>
</dbReference>
<comment type="subcellular location">
    <subcellularLocation>
        <location evidence="1">Cytoplasm</location>
    </subcellularLocation>
</comment>
<evidence type="ECO:0000256" key="13">
    <source>
        <dbReference type="ARBA" id="ARBA00023204"/>
    </source>
</evidence>
<dbReference type="InterPro" id="IPR003439">
    <property type="entry name" value="ABC_transporter-like_ATP-bd"/>
</dbReference>
<dbReference type="InterPro" id="IPR017871">
    <property type="entry name" value="ABC_transporter-like_CS"/>
</dbReference>
<comment type="caution">
    <text evidence="18">The sequence shown here is derived from an EMBL/GenBank/DDBJ whole genome shotgun (WGS) entry which is preliminary data.</text>
</comment>
<evidence type="ECO:0000259" key="17">
    <source>
        <dbReference type="PROSITE" id="PS50893"/>
    </source>
</evidence>
<dbReference type="PROSITE" id="PS50893">
    <property type="entry name" value="ABC_TRANSPORTER_2"/>
    <property type="match status" value="1"/>
</dbReference>
<keyword evidence="5" id="KW-0547">Nucleotide-binding</keyword>
<dbReference type="Gene3D" id="3.40.50.300">
    <property type="entry name" value="P-loop containing nucleotide triphosphate hydrolases"/>
    <property type="match status" value="2"/>
</dbReference>
<keyword evidence="2" id="KW-0963">Cytoplasm</keyword>
<dbReference type="PROSITE" id="PS00211">
    <property type="entry name" value="ABC_TRANSPORTER_1"/>
    <property type="match status" value="2"/>
</dbReference>
<dbReference type="InterPro" id="IPR027417">
    <property type="entry name" value="P-loop_NTPase"/>
</dbReference>
<evidence type="ECO:0000256" key="7">
    <source>
        <dbReference type="ARBA" id="ARBA00022769"/>
    </source>
</evidence>
<dbReference type="InterPro" id="IPR004602">
    <property type="entry name" value="UvrA"/>
</dbReference>
<proteinExistence type="inferred from homology"/>
<dbReference type="PANTHER" id="PTHR43152:SF3">
    <property type="entry name" value="UVRABC SYSTEM PROTEIN A"/>
    <property type="match status" value="1"/>
</dbReference>
<dbReference type="RefSeq" id="WP_258569503.1">
    <property type="nucleotide sequence ID" value="NZ_JAKUDN010000002.1"/>
</dbReference>
<dbReference type="GO" id="GO:0016787">
    <property type="term" value="F:hydrolase activity"/>
    <property type="evidence" value="ECO:0007669"/>
    <property type="project" value="UniProtKB-KW"/>
</dbReference>
<dbReference type="Gene3D" id="1.20.1580.10">
    <property type="entry name" value="ABC transporter ATPase like domain"/>
    <property type="match status" value="2"/>
</dbReference>
<gene>
    <name evidence="18" type="primary">uvrA</name>
    <name evidence="18" type="ORF">MKS91_03725</name>
</gene>
<evidence type="ECO:0000256" key="3">
    <source>
        <dbReference type="ARBA" id="ARBA00022723"/>
    </source>
</evidence>
<evidence type="ECO:0000256" key="5">
    <source>
        <dbReference type="ARBA" id="ARBA00022741"/>
    </source>
</evidence>
<dbReference type="EMBL" id="JAKUDN010000002">
    <property type="protein sequence ID" value="MCP8352398.1"/>
    <property type="molecule type" value="Genomic_DNA"/>
</dbReference>
<accession>A0ABT1L690</accession>